<accession>A0A165L9Z6</accession>
<evidence type="ECO:0000256" key="1">
    <source>
        <dbReference type="SAM" id="MobiDB-lite"/>
    </source>
</evidence>
<organism evidence="2 3">
    <name type="scientific">Exidia glandulosa HHB12029</name>
    <dbReference type="NCBI Taxonomy" id="1314781"/>
    <lineage>
        <taxon>Eukaryota</taxon>
        <taxon>Fungi</taxon>
        <taxon>Dikarya</taxon>
        <taxon>Basidiomycota</taxon>
        <taxon>Agaricomycotina</taxon>
        <taxon>Agaricomycetes</taxon>
        <taxon>Auriculariales</taxon>
        <taxon>Exidiaceae</taxon>
        <taxon>Exidia</taxon>
    </lineage>
</organism>
<dbReference type="AlphaFoldDB" id="A0A165L9Z6"/>
<evidence type="ECO:0000313" key="3">
    <source>
        <dbReference type="Proteomes" id="UP000077266"/>
    </source>
</evidence>
<feature type="compositionally biased region" description="Basic and acidic residues" evidence="1">
    <location>
        <begin position="1"/>
        <end position="10"/>
    </location>
</feature>
<protein>
    <submittedName>
        <fullName evidence="2">Uncharacterized protein</fullName>
    </submittedName>
</protein>
<gene>
    <name evidence="2" type="ORF">EXIGLDRAFT_764237</name>
</gene>
<sequence length="392" mass="42834">MPSDSDHDQARPAGVPGARHDPYPPVSATPRVRILGPTQTGYAHEAALAAVTVLDETVLRSLSKSCRAVHDVALLAPSHSICVHHEGYLQQLVLDLFTLGQWAQTALVALRDAERATSPGASARPSAEAPTPAPHASQPARLLSPPATLPASSPAPEEMTACPATPAVQPPAGTLLKPRRHRNLQPQHDPSEPPTHVTVRLRYLLNKPQRPHPSHIRAALNKVLGGEAVSAIRYSKDGSLILHAKAPYTVEQLLSRRVEITKCLSQRLCYSHDPPAFFDTGGAWSKVVIHRAPLPVHPAQPGTKQYPERVLHALVDDLSRTNNIDPDTIRDIRLLCPPEDEAKRLCYSEDDFPSYESILICIADADTANRLLKEGITVQHMRCRVTPYRPRC</sequence>
<reference evidence="2 3" key="1">
    <citation type="journal article" date="2016" name="Mol. Biol. Evol.">
        <title>Comparative Genomics of Early-Diverging Mushroom-Forming Fungi Provides Insights into the Origins of Lignocellulose Decay Capabilities.</title>
        <authorList>
            <person name="Nagy L.G."/>
            <person name="Riley R."/>
            <person name="Tritt A."/>
            <person name="Adam C."/>
            <person name="Daum C."/>
            <person name="Floudas D."/>
            <person name="Sun H."/>
            <person name="Yadav J.S."/>
            <person name="Pangilinan J."/>
            <person name="Larsson K.H."/>
            <person name="Matsuura K."/>
            <person name="Barry K."/>
            <person name="Labutti K."/>
            <person name="Kuo R."/>
            <person name="Ohm R.A."/>
            <person name="Bhattacharya S.S."/>
            <person name="Shirouzu T."/>
            <person name="Yoshinaga Y."/>
            <person name="Martin F.M."/>
            <person name="Grigoriev I.V."/>
            <person name="Hibbett D.S."/>
        </authorList>
    </citation>
    <scope>NUCLEOTIDE SEQUENCE [LARGE SCALE GENOMIC DNA]</scope>
    <source>
        <strain evidence="2 3">HHB12029</strain>
    </source>
</reference>
<dbReference type="Proteomes" id="UP000077266">
    <property type="component" value="Unassembled WGS sequence"/>
</dbReference>
<feature type="region of interest" description="Disordered" evidence="1">
    <location>
        <begin position="1"/>
        <end position="29"/>
    </location>
</feature>
<dbReference type="EMBL" id="KV425928">
    <property type="protein sequence ID" value="KZV97577.1"/>
    <property type="molecule type" value="Genomic_DNA"/>
</dbReference>
<name>A0A165L9Z6_EXIGL</name>
<feature type="compositionally biased region" description="Low complexity" evidence="1">
    <location>
        <begin position="139"/>
        <end position="156"/>
    </location>
</feature>
<evidence type="ECO:0000313" key="2">
    <source>
        <dbReference type="EMBL" id="KZV97577.1"/>
    </source>
</evidence>
<keyword evidence="3" id="KW-1185">Reference proteome</keyword>
<feature type="region of interest" description="Disordered" evidence="1">
    <location>
        <begin position="117"/>
        <end position="175"/>
    </location>
</feature>
<dbReference type="InParanoid" id="A0A165L9Z6"/>
<proteinExistence type="predicted"/>
<dbReference type="OrthoDB" id="10580840at2759"/>